<accession>A0ABM7KDC9</accession>
<name>A0ABM7KDC9_9MYCO</name>
<keyword evidence="3" id="KW-1185">Reference proteome</keyword>
<dbReference type="EMBL" id="AP022597">
    <property type="protein sequence ID" value="BBY72247.1"/>
    <property type="molecule type" value="Genomic_DNA"/>
</dbReference>
<evidence type="ECO:0000313" key="3">
    <source>
        <dbReference type="Proteomes" id="UP000466578"/>
    </source>
</evidence>
<evidence type="ECO:0000313" key="2">
    <source>
        <dbReference type="EMBL" id="BBY72247.1"/>
    </source>
</evidence>
<sequence>MVVLENPRSVKQVRAAVTIVRAVGSRLARPSGSAPSSIAGSDICPPAGWGIRSILRSISVFTGIRGAPVRVRRHHREKAGLAGQFRSGATKESSSTER</sequence>
<gene>
    <name evidence="2" type="ORF">MPRI_44340</name>
</gene>
<organism evidence="2 3">
    <name type="scientific">Mycobacterium paraintracellulare</name>
    <dbReference type="NCBI Taxonomy" id="1138383"/>
    <lineage>
        <taxon>Bacteria</taxon>
        <taxon>Bacillati</taxon>
        <taxon>Actinomycetota</taxon>
        <taxon>Actinomycetes</taxon>
        <taxon>Mycobacteriales</taxon>
        <taxon>Mycobacteriaceae</taxon>
        <taxon>Mycobacterium</taxon>
        <taxon>Mycobacterium avium complex (MAC)</taxon>
    </lineage>
</organism>
<evidence type="ECO:0000256" key="1">
    <source>
        <dbReference type="SAM" id="MobiDB-lite"/>
    </source>
</evidence>
<proteinExistence type="predicted"/>
<protein>
    <submittedName>
        <fullName evidence="2">Uncharacterized protein</fullName>
    </submittedName>
</protein>
<dbReference type="Proteomes" id="UP000466578">
    <property type="component" value="Chromosome"/>
</dbReference>
<feature type="region of interest" description="Disordered" evidence="1">
    <location>
        <begin position="76"/>
        <end position="98"/>
    </location>
</feature>
<reference evidence="2 3" key="1">
    <citation type="journal article" date="2019" name="Emerg. Microbes Infect.">
        <title>Comprehensive subspecies identification of 175 nontuberculous mycobacteria species based on 7547 genomic profiles.</title>
        <authorList>
            <person name="Matsumoto Y."/>
            <person name="Kinjo T."/>
            <person name="Motooka D."/>
            <person name="Nabeya D."/>
            <person name="Jung N."/>
            <person name="Uechi K."/>
            <person name="Horii T."/>
            <person name="Iida T."/>
            <person name="Fujita J."/>
            <person name="Nakamura S."/>
        </authorList>
    </citation>
    <scope>NUCLEOTIDE SEQUENCE [LARGE SCALE GENOMIC DNA]</scope>
    <source>
        <strain evidence="2 3">JCM 30622</strain>
    </source>
</reference>